<dbReference type="EMBL" id="CAKOFQ010008168">
    <property type="protein sequence ID" value="CAH2012338.1"/>
    <property type="molecule type" value="Genomic_DNA"/>
</dbReference>
<feature type="transmembrane region" description="Helical" evidence="1">
    <location>
        <begin position="12"/>
        <end position="33"/>
    </location>
</feature>
<keyword evidence="1" id="KW-0472">Membrane</keyword>
<evidence type="ECO:0000313" key="2">
    <source>
        <dbReference type="EMBL" id="CAH2012338.1"/>
    </source>
</evidence>
<reference evidence="2" key="1">
    <citation type="submission" date="2022-03" db="EMBL/GenBank/DDBJ databases">
        <authorList>
            <person name="Sayadi A."/>
        </authorList>
    </citation>
    <scope>NUCLEOTIDE SEQUENCE</scope>
</reference>
<organism evidence="2 3">
    <name type="scientific">Acanthoscelides obtectus</name>
    <name type="common">Bean weevil</name>
    <name type="synonym">Bruchus obtectus</name>
    <dbReference type="NCBI Taxonomy" id="200917"/>
    <lineage>
        <taxon>Eukaryota</taxon>
        <taxon>Metazoa</taxon>
        <taxon>Ecdysozoa</taxon>
        <taxon>Arthropoda</taxon>
        <taxon>Hexapoda</taxon>
        <taxon>Insecta</taxon>
        <taxon>Pterygota</taxon>
        <taxon>Neoptera</taxon>
        <taxon>Endopterygota</taxon>
        <taxon>Coleoptera</taxon>
        <taxon>Polyphaga</taxon>
        <taxon>Cucujiformia</taxon>
        <taxon>Chrysomeloidea</taxon>
        <taxon>Chrysomelidae</taxon>
        <taxon>Bruchinae</taxon>
        <taxon>Bruchini</taxon>
        <taxon>Acanthoscelides</taxon>
    </lineage>
</organism>
<name>A0A9P0M5U8_ACAOB</name>
<protein>
    <submittedName>
        <fullName evidence="2">Uncharacterized protein</fullName>
    </submittedName>
</protein>
<gene>
    <name evidence="2" type="ORF">ACAOBT_LOCUS32780</name>
</gene>
<keyword evidence="1" id="KW-0812">Transmembrane</keyword>
<accession>A0A9P0M5U8</accession>
<dbReference type="Proteomes" id="UP001152888">
    <property type="component" value="Unassembled WGS sequence"/>
</dbReference>
<evidence type="ECO:0000256" key="1">
    <source>
        <dbReference type="SAM" id="Phobius"/>
    </source>
</evidence>
<comment type="caution">
    <text evidence="2">The sequence shown here is derived from an EMBL/GenBank/DDBJ whole genome shotgun (WGS) entry which is preliminary data.</text>
</comment>
<dbReference type="AlphaFoldDB" id="A0A9P0M5U8"/>
<proteinExistence type="predicted"/>
<keyword evidence="3" id="KW-1185">Reference proteome</keyword>
<sequence>MQISLLVITPCIDYDAIFFSSLTFLIIFTFYFFEFASNCIFFSPGWF</sequence>
<keyword evidence="1" id="KW-1133">Transmembrane helix</keyword>
<evidence type="ECO:0000313" key="3">
    <source>
        <dbReference type="Proteomes" id="UP001152888"/>
    </source>
</evidence>